<dbReference type="PANTHER" id="PTHR45398">
    <property type="match status" value="1"/>
</dbReference>
<organism evidence="2 3">
    <name type="scientific">Bacillus cereus</name>
    <dbReference type="NCBI Taxonomy" id="1396"/>
    <lineage>
        <taxon>Bacteria</taxon>
        <taxon>Bacillati</taxon>
        <taxon>Bacillota</taxon>
        <taxon>Bacilli</taxon>
        <taxon>Bacillales</taxon>
        <taxon>Bacillaceae</taxon>
        <taxon>Bacillus</taxon>
        <taxon>Bacillus cereus group</taxon>
    </lineage>
</organism>
<dbReference type="Gene3D" id="3.30.559.30">
    <property type="entry name" value="Nonribosomal peptide synthetase, condensation domain"/>
    <property type="match status" value="1"/>
</dbReference>
<comment type="caution">
    <text evidence="2">The sequence shown here is derived from an EMBL/GenBank/DDBJ whole genome shotgun (WGS) entry which is preliminary data.</text>
</comment>
<dbReference type="Pfam" id="PF00668">
    <property type="entry name" value="Condensation"/>
    <property type="match status" value="1"/>
</dbReference>
<reference evidence="2 3" key="1">
    <citation type="journal article" date="2019" name="Environ. Microbiol.">
        <title>An active ?-lactamase is a part of an orchestrated cell wall stress resistance network of Bacillus subtilis and related rhizosphere species.</title>
        <authorList>
            <person name="Bucher T."/>
            <person name="Keren-Paz A."/>
            <person name="Hausser J."/>
            <person name="Olender T."/>
            <person name="Cytryn E."/>
            <person name="Kolodkin-Gal I."/>
        </authorList>
    </citation>
    <scope>NUCLEOTIDE SEQUENCE [LARGE SCALE GENOMIC DNA]</scope>
    <source>
        <strain evidence="2 3">I32</strain>
    </source>
</reference>
<dbReference type="SUPFAM" id="SSF52777">
    <property type="entry name" value="CoA-dependent acyltransferases"/>
    <property type="match status" value="1"/>
</dbReference>
<name>A0A9X9AA22_BACCE</name>
<dbReference type="InterPro" id="IPR001242">
    <property type="entry name" value="Condensation_dom"/>
</dbReference>
<dbReference type="EMBL" id="SZOH01001163">
    <property type="protein sequence ID" value="TKJ02060.1"/>
    <property type="molecule type" value="Genomic_DNA"/>
</dbReference>
<gene>
    <name evidence="2" type="ORF">FC695_17555</name>
</gene>
<dbReference type="Gene3D" id="3.30.559.10">
    <property type="entry name" value="Chloramphenicol acetyltransferase-like domain"/>
    <property type="match status" value="1"/>
</dbReference>
<dbReference type="PANTHER" id="PTHR45398:SF1">
    <property type="entry name" value="ENZYME, PUTATIVE (JCVI)-RELATED"/>
    <property type="match status" value="1"/>
</dbReference>
<feature type="non-terminal residue" evidence="2">
    <location>
        <position position="1"/>
    </location>
</feature>
<protein>
    <submittedName>
        <fullName evidence="2">Bacitracin synthetase</fullName>
    </submittedName>
</protein>
<sequence length="134" mass="15505">KLDLSRDLSRSALFDVMFVLQNSDEKHTVVDGLEISTETNTDTLTSKFDLTLIAEENKDIYEFTFEYATSLFDKSTIVEFGRRFNLLLEEITTHPNVSLKDIQMLTSEEKELVLSVTQEKEKIKIETDFNWDIG</sequence>
<dbReference type="GO" id="GO:0008610">
    <property type="term" value="P:lipid biosynthetic process"/>
    <property type="evidence" value="ECO:0007669"/>
    <property type="project" value="UniProtKB-ARBA"/>
</dbReference>
<dbReference type="AlphaFoldDB" id="A0A9X9AA22"/>
<evidence type="ECO:0000259" key="1">
    <source>
        <dbReference type="Pfam" id="PF00668"/>
    </source>
</evidence>
<dbReference type="InterPro" id="IPR023213">
    <property type="entry name" value="CAT-like_dom_sf"/>
</dbReference>
<evidence type="ECO:0000313" key="3">
    <source>
        <dbReference type="Proteomes" id="UP000308444"/>
    </source>
</evidence>
<accession>A0A9X9AA22</accession>
<proteinExistence type="predicted"/>
<dbReference type="Proteomes" id="UP000308444">
    <property type="component" value="Unassembled WGS sequence"/>
</dbReference>
<dbReference type="GO" id="GO:0003824">
    <property type="term" value="F:catalytic activity"/>
    <property type="evidence" value="ECO:0007669"/>
    <property type="project" value="InterPro"/>
</dbReference>
<feature type="domain" description="Condensation" evidence="1">
    <location>
        <begin position="2"/>
        <end position="112"/>
    </location>
</feature>
<evidence type="ECO:0000313" key="2">
    <source>
        <dbReference type="EMBL" id="TKJ02060.1"/>
    </source>
</evidence>